<evidence type="ECO:0000313" key="8">
    <source>
        <dbReference type="Proteomes" id="UP001198565"/>
    </source>
</evidence>
<evidence type="ECO:0000313" key="7">
    <source>
        <dbReference type="EMBL" id="MBY8886998.1"/>
    </source>
</evidence>
<keyword evidence="4" id="KW-0408">Iron</keyword>
<feature type="domain" description="Rieske" evidence="6">
    <location>
        <begin position="41"/>
        <end position="145"/>
    </location>
</feature>
<keyword evidence="2" id="KW-0479">Metal-binding</keyword>
<comment type="caution">
    <text evidence="7">The sequence shown here is derived from an EMBL/GenBank/DDBJ whole genome shotgun (WGS) entry which is preliminary data.</text>
</comment>
<dbReference type="PROSITE" id="PS51296">
    <property type="entry name" value="RIESKE"/>
    <property type="match status" value="1"/>
</dbReference>
<keyword evidence="1" id="KW-0001">2Fe-2S</keyword>
<protein>
    <submittedName>
        <fullName evidence="7">Rieske 2Fe-2S domain-containing protein</fullName>
    </submittedName>
</protein>
<dbReference type="InterPro" id="IPR017941">
    <property type="entry name" value="Rieske_2Fe-2S"/>
</dbReference>
<dbReference type="SUPFAM" id="SSF50022">
    <property type="entry name" value="ISP domain"/>
    <property type="match status" value="1"/>
</dbReference>
<proteinExistence type="predicted"/>
<dbReference type="InterPro" id="IPR036922">
    <property type="entry name" value="Rieske_2Fe-2S_sf"/>
</dbReference>
<evidence type="ECO:0000256" key="2">
    <source>
        <dbReference type="ARBA" id="ARBA00022723"/>
    </source>
</evidence>
<dbReference type="EMBL" id="JAINVZ010000013">
    <property type="protein sequence ID" value="MBY8886998.1"/>
    <property type="molecule type" value="Genomic_DNA"/>
</dbReference>
<evidence type="ECO:0000256" key="4">
    <source>
        <dbReference type="ARBA" id="ARBA00023004"/>
    </source>
</evidence>
<sequence length="346" mass="39035">MAISDEAHTNTPGCRIVPPPVRFLSRPIPAEGEDGVFTQSWFPICRSSEVGIGKLTPRPFLDGKVIVFRDTEGVAQVLSGYCTHLGADLSRAEVVDSTVRCPLHRWRWDKQGLCVATGTGLLDDPPRNARIFSFPTTERFGLVWAFNGIEPLWEIPSMSSSDDALVWHVGELGVDMHIDPFVFCANGMDIQHLEALHGVQFDPADLVDDRNFLYEKYRAQIKLRNEFRGELMETVWSTWGTSFFTLEGEIDGRWFAIIDGLALPAPGLTQAFIVGLAERTDDAEADARQALKAFEWERSVLLEDIEVLADLHFRPGPVTRSDTHVARFYEYLRKYPRAHPSRDFIN</sequence>
<dbReference type="Proteomes" id="UP001198565">
    <property type="component" value="Unassembled WGS sequence"/>
</dbReference>
<keyword evidence="3" id="KW-0560">Oxidoreductase</keyword>
<evidence type="ECO:0000259" key="6">
    <source>
        <dbReference type="PROSITE" id="PS51296"/>
    </source>
</evidence>
<keyword evidence="5" id="KW-0411">Iron-sulfur</keyword>
<dbReference type="PANTHER" id="PTHR21266:SF60">
    <property type="entry name" value="3-KETOSTEROID-9-ALPHA-MONOOXYGENASE, OXYGENASE COMPONENT"/>
    <property type="match status" value="1"/>
</dbReference>
<accession>A0ABS7QVR2</accession>
<evidence type="ECO:0000256" key="3">
    <source>
        <dbReference type="ARBA" id="ARBA00023002"/>
    </source>
</evidence>
<dbReference type="InterPro" id="IPR050584">
    <property type="entry name" value="Cholesterol_7-desaturase"/>
</dbReference>
<gene>
    <name evidence="7" type="ORF">K7472_19385</name>
</gene>
<organism evidence="7 8">
    <name type="scientific">Streptantibioticus parmotrematis</name>
    <dbReference type="NCBI Taxonomy" id="2873249"/>
    <lineage>
        <taxon>Bacteria</taxon>
        <taxon>Bacillati</taxon>
        <taxon>Actinomycetota</taxon>
        <taxon>Actinomycetes</taxon>
        <taxon>Kitasatosporales</taxon>
        <taxon>Streptomycetaceae</taxon>
        <taxon>Streptantibioticus</taxon>
    </lineage>
</organism>
<evidence type="ECO:0000256" key="1">
    <source>
        <dbReference type="ARBA" id="ARBA00022714"/>
    </source>
</evidence>
<dbReference type="Gene3D" id="2.102.10.10">
    <property type="entry name" value="Rieske [2Fe-2S] iron-sulphur domain"/>
    <property type="match status" value="1"/>
</dbReference>
<dbReference type="Pfam" id="PF00355">
    <property type="entry name" value="Rieske"/>
    <property type="match status" value="1"/>
</dbReference>
<reference evidence="7 8" key="1">
    <citation type="submission" date="2021-08" db="EMBL/GenBank/DDBJ databases">
        <title>Streptomyces sp. PTM05 isolated from lichen.</title>
        <authorList>
            <person name="Somphong A."/>
            <person name="Phongsopitanun W."/>
            <person name="Tanasupawat S."/>
        </authorList>
    </citation>
    <scope>NUCLEOTIDE SEQUENCE [LARGE SCALE GENOMIC DNA]</scope>
    <source>
        <strain evidence="7 8">Ptm05</strain>
    </source>
</reference>
<evidence type="ECO:0000256" key="5">
    <source>
        <dbReference type="ARBA" id="ARBA00023014"/>
    </source>
</evidence>
<name>A0ABS7QVR2_9ACTN</name>
<dbReference type="PANTHER" id="PTHR21266">
    <property type="entry name" value="IRON-SULFUR DOMAIN CONTAINING PROTEIN"/>
    <property type="match status" value="1"/>
</dbReference>
<keyword evidence="8" id="KW-1185">Reference proteome</keyword>